<dbReference type="EMBL" id="JAVIJP010000107">
    <property type="protein sequence ID" value="KAL3614378.1"/>
    <property type="molecule type" value="Genomic_DNA"/>
</dbReference>
<dbReference type="CDD" id="cd05169">
    <property type="entry name" value="PIKKc_TOR"/>
    <property type="match status" value="1"/>
</dbReference>
<dbReference type="SUPFAM" id="SSF48452">
    <property type="entry name" value="TPR-like"/>
    <property type="match status" value="1"/>
</dbReference>
<dbReference type="PROSITE" id="PS00916">
    <property type="entry name" value="PI3_4_KINASE_2"/>
    <property type="match status" value="1"/>
</dbReference>
<dbReference type="Pfam" id="PF23593">
    <property type="entry name" value="HEAT_ATR"/>
    <property type="match status" value="1"/>
</dbReference>
<evidence type="ECO:0000256" key="15">
    <source>
        <dbReference type="PROSITE-ProRule" id="PRU00339"/>
    </source>
</evidence>
<dbReference type="SMART" id="SM01346">
    <property type="entry name" value="DUF3385"/>
    <property type="match status" value="1"/>
</dbReference>
<evidence type="ECO:0000256" key="9">
    <source>
        <dbReference type="ARBA" id="ARBA00022777"/>
    </source>
</evidence>
<dbReference type="PROSITE" id="PS50290">
    <property type="entry name" value="PI3_4_KINASE_3"/>
    <property type="match status" value="1"/>
</dbReference>
<dbReference type="FunFam" id="1.25.10.10:FF:000284">
    <property type="entry name" value="Serine/threonine-protein kinase TOR"/>
    <property type="match status" value="1"/>
</dbReference>
<dbReference type="Gene3D" id="1.20.120.150">
    <property type="entry name" value="FKBP12-rapamycin binding domain"/>
    <property type="match status" value="1"/>
</dbReference>
<dbReference type="InterPro" id="IPR057564">
    <property type="entry name" value="HEAT_ATR"/>
</dbReference>
<dbReference type="PANTHER" id="PTHR11139:SF9">
    <property type="entry name" value="SERINE_THREONINE-PROTEIN KINASE MTOR"/>
    <property type="match status" value="1"/>
</dbReference>
<dbReference type="Pfam" id="PF11865">
    <property type="entry name" value="mTOR_dom"/>
    <property type="match status" value="1"/>
</dbReference>
<feature type="domain" description="FAT" evidence="17">
    <location>
        <begin position="1297"/>
        <end position="1875"/>
    </location>
</feature>
<feature type="domain" description="PI3K/PI4K catalytic" evidence="16">
    <location>
        <begin position="2053"/>
        <end position="2367"/>
    </location>
</feature>
<dbReference type="InterPro" id="IPR016024">
    <property type="entry name" value="ARM-type_fold"/>
</dbReference>
<dbReference type="Gene3D" id="1.25.40.10">
    <property type="entry name" value="Tetratricopeptide repeat domain"/>
    <property type="match status" value="1"/>
</dbReference>
<dbReference type="Pfam" id="PF02260">
    <property type="entry name" value="FATC"/>
    <property type="match status" value="1"/>
</dbReference>
<keyword evidence="4" id="KW-0723">Serine/threonine-protein kinase</keyword>
<dbReference type="Pfam" id="PF02259">
    <property type="entry name" value="FAT"/>
    <property type="match status" value="1"/>
</dbReference>
<dbReference type="Proteomes" id="UP001632038">
    <property type="component" value="Unassembled WGS sequence"/>
</dbReference>
<dbReference type="GO" id="GO:0010507">
    <property type="term" value="P:negative regulation of autophagy"/>
    <property type="evidence" value="ECO:0007669"/>
    <property type="project" value="UniProtKB-ARBA"/>
</dbReference>
<comment type="catalytic activity">
    <reaction evidence="11">
        <text>L-threonyl-[protein] + ATP = O-phospho-L-threonyl-[protein] + ADP + H(+)</text>
        <dbReference type="Rhea" id="RHEA:46608"/>
        <dbReference type="Rhea" id="RHEA-COMP:11060"/>
        <dbReference type="Rhea" id="RHEA-COMP:11605"/>
        <dbReference type="ChEBI" id="CHEBI:15378"/>
        <dbReference type="ChEBI" id="CHEBI:30013"/>
        <dbReference type="ChEBI" id="CHEBI:30616"/>
        <dbReference type="ChEBI" id="CHEBI:61977"/>
        <dbReference type="ChEBI" id="CHEBI:456216"/>
        <dbReference type="EC" id="2.7.11.1"/>
    </reaction>
</comment>
<evidence type="ECO:0000256" key="12">
    <source>
        <dbReference type="ARBA" id="ARBA00048679"/>
    </source>
</evidence>
<evidence type="ECO:0000313" key="20">
    <source>
        <dbReference type="Proteomes" id="UP001632038"/>
    </source>
</evidence>
<dbReference type="SMART" id="SM00146">
    <property type="entry name" value="PI3Kc"/>
    <property type="match status" value="1"/>
</dbReference>
<keyword evidence="8" id="KW-0547">Nucleotide-binding</keyword>
<evidence type="ECO:0000256" key="4">
    <source>
        <dbReference type="ARBA" id="ARBA00022527"/>
    </source>
</evidence>
<name>A0ABD3BAG4_9LAMI</name>
<dbReference type="SMART" id="SM01343">
    <property type="entry name" value="FATC"/>
    <property type="match status" value="1"/>
</dbReference>
<dbReference type="InterPro" id="IPR024585">
    <property type="entry name" value="mTOR_dom"/>
</dbReference>
<dbReference type="InterPro" id="IPR003152">
    <property type="entry name" value="FATC_dom"/>
</dbReference>
<dbReference type="FunFam" id="1.25.10.10:FF:000265">
    <property type="entry name" value="Serine/threonine-protein kinase TOR"/>
    <property type="match status" value="1"/>
</dbReference>
<dbReference type="SUPFAM" id="SSF48371">
    <property type="entry name" value="ARM repeat"/>
    <property type="match status" value="2"/>
</dbReference>
<dbReference type="PROSITE" id="PS51190">
    <property type="entry name" value="FATC"/>
    <property type="match status" value="1"/>
</dbReference>
<dbReference type="InterPro" id="IPR011009">
    <property type="entry name" value="Kinase-like_dom_sf"/>
</dbReference>
<keyword evidence="9" id="KW-0418">Kinase</keyword>
<evidence type="ECO:0000256" key="3">
    <source>
        <dbReference type="ARBA" id="ARBA00022473"/>
    </source>
</evidence>
<dbReference type="InterPro" id="IPR000403">
    <property type="entry name" value="PI3/4_kinase_cat_dom"/>
</dbReference>
<dbReference type="InterPro" id="IPR026683">
    <property type="entry name" value="TOR_cat"/>
</dbReference>
<dbReference type="FunFam" id="1.25.10.10:FF:000802">
    <property type="entry name" value="Serine/threonine-protein kinase TOR"/>
    <property type="match status" value="1"/>
</dbReference>
<feature type="repeat" description="TPR" evidence="15">
    <location>
        <begin position="1598"/>
        <end position="1631"/>
    </location>
</feature>
<dbReference type="InterPro" id="IPR009076">
    <property type="entry name" value="FRB_dom"/>
</dbReference>
<dbReference type="InterPro" id="IPR014009">
    <property type="entry name" value="PIK_FAT"/>
</dbReference>
<dbReference type="PROSITE" id="PS50005">
    <property type="entry name" value="TPR"/>
    <property type="match status" value="1"/>
</dbReference>
<protein>
    <recommendedName>
        <fullName evidence="13">Serine/threonine-protein kinase TOR</fullName>
        <ecNumber evidence="2">2.7.11.1</ecNumber>
    </recommendedName>
    <alternativeName>
        <fullName evidence="14">Protein TARGET OF RAPAMYCIN</fullName>
    </alternativeName>
</protein>
<dbReference type="SUPFAM" id="SSF56112">
    <property type="entry name" value="Protein kinase-like (PK-like)"/>
    <property type="match status" value="1"/>
</dbReference>
<dbReference type="PROSITE" id="PS51189">
    <property type="entry name" value="FAT"/>
    <property type="match status" value="1"/>
</dbReference>
<organism evidence="19 20">
    <name type="scientific">Castilleja foliolosa</name>
    <dbReference type="NCBI Taxonomy" id="1961234"/>
    <lineage>
        <taxon>Eukaryota</taxon>
        <taxon>Viridiplantae</taxon>
        <taxon>Streptophyta</taxon>
        <taxon>Embryophyta</taxon>
        <taxon>Tracheophyta</taxon>
        <taxon>Spermatophyta</taxon>
        <taxon>Magnoliopsida</taxon>
        <taxon>eudicotyledons</taxon>
        <taxon>Gunneridae</taxon>
        <taxon>Pentapetalae</taxon>
        <taxon>asterids</taxon>
        <taxon>lamiids</taxon>
        <taxon>Lamiales</taxon>
        <taxon>Orobanchaceae</taxon>
        <taxon>Pedicularideae</taxon>
        <taxon>Castillejinae</taxon>
        <taxon>Castilleja</taxon>
    </lineage>
</organism>
<evidence type="ECO:0000256" key="5">
    <source>
        <dbReference type="ARBA" id="ARBA00022604"/>
    </source>
</evidence>
<dbReference type="EC" id="2.7.11.1" evidence="2"/>
<dbReference type="PROSITE" id="PS00915">
    <property type="entry name" value="PI3_4_KINASE_1"/>
    <property type="match status" value="1"/>
</dbReference>
<dbReference type="InterPro" id="IPR050517">
    <property type="entry name" value="DDR_Repair_Kinase"/>
</dbReference>
<evidence type="ECO:0000313" key="19">
    <source>
        <dbReference type="EMBL" id="KAL3614378.1"/>
    </source>
</evidence>
<keyword evidence="5" id="KW-0341">Growth regulation</keyword>
<accession>A0ABD3BAG4</accession>
<gene>
    <name evidence="19" type="ORF">CASFOL_042452</name>
</gene>
<dbReference type="InterPro" id="IPR011990">
    <property type="entry name" value="TPR-like_helical_dom_sf"/>
</dbReference>
<evidence type="ECO:0000259" key="16">
    <source>
        <dbReference type="PROSITE" id="PS50290"/>
    </source>
</evidence>
<sequence>MAMMTTAQSIRYIPPGPATGASNLDALNRILTNLCVRGNPKDGAASALRRHVQEQARDLSGEAFSRFMDQMYDRITNLLESSEVAGNLGALRAIDELIDIGIGENAVKVAKIAKYMRTAFEVKREPETLVVASKVLGHLARAGGAMTADEVEHLVKIALEWLRGDRVEYRLFAAVLILKEMAENASTVFNVHVPEFVDAIWVALRDPKLEVRQRAVEALRACLRVIEKRETRWRVQWYYRMFEATQDGLKSNAPIHSIHGSLLAVGELLRNTGEFMMSRYREVAEIVLTYLDNRDRLVRLSITSLLPRIAHFLRDRFVTNYLTVCMNHILHALTIPAEAACGFIALGEMAGALDGELINYLPTITSHLRDAIAPRRGRPSMEALACVGNIAKAMGPSVESHVRSLLDAMFCAGLSPTLVEALENITTSIPSLLPTIQKRLLECISGVLSRNQQFQSRPANAITRTSSSAATLQVSELSGSALVQLSLQTLARFNYKGYDLLEFARKSVVLYLEDDDGGIRKDAAFCCCKLMTNFLSGVSSAQFSSSRTSRVGGKRRRLVEEIVEKLLTAAVADADVTVRRSIFSSLHGTGGFDDYLAQADCLTAVFAALNDEDFEVREFAISVAGRLSEKNPAYVLPALRRHLIQLLNYLKQSADIKCREESAKLLGCLIRNCERLILPYIAPIHKALIAKLNDGTGVNANNGIISGVLVTVGDLARVGGFAMRQYIPELMPLIVDALLDGAAAMKREVAVTTLGQVVQSTGYVITPYNEYPQLLGLLLKLLNGELSWSTRREVLKVLGIMGALDPHAHKRNQLTLSGSHGEVARTAGDPSQRIRSMDGVPMDLWPSFATSDDYYSTVAISSLMRIFRDPSLSSYHQKVIGSLMFIFKAMGHGCVLYLPKVLPDLLHTIRTCDDNLKEYITWKLGTLVSIVRLHIRNYLPDLFALISELWSSFSFPSSNRSVHGSPVLHLLEQLCLALNDEFRTHLPFILPSCIQLLSDAERFKDYTYVVDILHTFEVFGGTLDEHMHLLIPALIRIFKVDASLEVRRAAIRTLTKLIPRVQVAGHISALVHHLKLVLDGKNDELRKDAVDALCCLAHALGEDFTIFTPSIHKLLLKHRMRHKDFEEIESRLQRREPLILGNTVTQKQTLRFPGEIISDPIIDLDDSDCRIDPHKPHQVNEARIHAAGEASQRSTKEDWTEWMRHFSIELLKESPSPALRTCAKLAQLQPFVGRELFAAGFVSCWAQLSETCRKQLVRSLEMAFSSQNIPPEILATLLNLAEFMEHDAKPIPIDIRLLGALAEKCRAYAKALHYKEMEFDRACSNTLDGSPVAAVEALIHINNQLHQHEAAVGILTYAQLHLGVQLKESWYEKLQRWDDALKAYTIKASQVSSRHHVLEATLGQMRCLAALARWEELNNLCRVSWTRADSTARLEIAPMAASAAWNMGEWDQMAEYVSRLDDGDETKLRVLGNTAATGDGSSNGTFFRAVLLVRRGKYDEAHEYVERARKCLATEVAALVLESYERAYSNMVRIQQLSELEEVIDYCTLPIGNPVAEGRRVLIRNMWSERIKGAKRNVEVWQALLSVRSLVLPPTEDAETWIKFSSLCRKSGRISQARSTLTKLLQFDPESTPETVRYHGDPQVILAYLKYQWSLGEDHRRKEAFTRLKDLAMDLSRTPVLQQSMQSGIPGCSIMPLAVRVYLKLGTWQWALSPGLDDDCIQEILNAFRNATHCAAEWAKAWHKWALFNTAVMSHYTLRGFSNIAGQFVVSAVTGYFHSIACGAHAKGVDDSLQDILRLLTLWFNHGSTTEVQLALQKGFSLVNINTWLVVLPQIIARIHSNNRAVRELIQSLLVRIGQSHPQALMYPLLVACKSISSLRKQAAQEVVDKVRQHSGVLVDEAQLVSTELIRMAILWHEMWHEALEEASRLYFGEHNIEGMLNVLEPLHQMLEEGVMRNNTTAKEKAFIQAYHHELLEAYECCMKYKRTGKDAELTQAWDLYYHVFRRIDKQLQTFTTLDLQSVAPELLASRDLKLAVPGTYKADTPVVTIGSFAPKLVVITSKQRPRKLSIHGSDGEEYAFLLKGHEDLRQDERVMQLFGLVNTLLANSRKTAAKDLSIQRYEVIPLSPNSGLIGWVPNCDTLHQLIREYRDSKKVTLNQEHKLMLGFSPDYDHLPLIAKVEVFEYALQNTEGDDLSRVLWLKSRTSEVWLDRRTNYTRSLAVMSMVGYLLGLGDRHPSNLMLHRYSGKILHIDFGDCFEASMNREKFPEKVPFRLTRMLVKAMEVSGIEGNFRSTCESVMQVLRTNKDSVMAMMEAFVHDPLINWRLFNINEVPQMTQSIVNEDDSTGSGMELMLQPQRNVRERELVQAVNQLGDANEVLNERAVVVMARMSNKLTGRDFSALPSCSVQSPVDHSTLIPGDTHEADHGLSVKIQVQKLILQATSHENLCQNYVGVVSFLVKFRVLWPLSVIQFLCK</sequence>
<dbReference type="Pfam" id="PF08771">
    <property type="entry name" value="FRB_dom"/>
    <property type="match status" value="1"/>
</dbReference>
<evidence type="ECO:0000256" key="10">
    <source>
        <dbReference type="ARBA" id="ARBA00022840"/>
    </source>
</evidence>
<dbReference type="FunFam" id="1.10.1070.11:FF:000017">
    <property type="entry name" value="Serine/threonine-protein kinase TOR"/>
    <property type="match status" value="1"/>
</dbReference>
<dbReference type="SMART" id="SM01345">
    <property type="entry name" value="Rapamycin_bind"/>
    <property type="match status" value="1"/>
</dbReference>
<dbReference type="GO" id="GO:0005737">
    <property type="term" value="C:cytoplasm"/>
    <property type="evidence" value="ECO:0007669"/>
    <property type="project" value="UniProtKB-ARBA"/>
</dbReference>
<evidence type="ECO:0000256" key="7">
    <source>
        <dbReference type="ARBA" id="ARBA00022737"/>
    </source>
</evidence>
<dbReference type="Gene3D" id="1.10.1070.11">
    <property type="entry name" value="Phosphatidylinositol 3-/4-kinase, catalytic domain"/>
    <property type="match status" value="1"/>
</dbReference>
<keyword evidence="20" id="KW-1185">Reference proteome</keyword>
<keyword evidence="3" id="KW-0217">Developmental protein</keyword>
<evidence type="ECO:0000256" key="6">
    <source>
        <dbReference type="ARBA" id="ARBA00022679"/>
    </source>
</evidence>
<proteinExistence type="inferred from homology"/>
<dbReference type="SUPFAM" id="SSF47212">
    <property type="entry name" value="FKBP12-rapamycin-binding domain of FKBP-rapamycin-associated protein (FRAP)"/>
    <property type="match status" value="1"/>
</dbReference>
<dbReference type="InterPro" id="IPR036738">
    <property type="entry name" value="FRB_sf"/>
</dbReference>
<dbReference type="FunFam" id="3.30.1010.10:FF:000006">
    <property type="entry name" value="Serine/threonine-protein kinase TOR"/>
    <property type="match status" value="1"/>
</dbReference>
<dbReference type="InterPro" id="IPR018936">
    <property type="entry name" value="PI3/4_kinase_CS"/>
</dbReference>
<evidence type="ECO:0000256" key="13">
    <source>
        <dbReference type="ARBA" id="ARBA00069838"/>
    </source>
</evidence>
<keyword evidence="7" id="KW-0677">Repeat</keyword>
<dbReference type="GO" id="GO:0004674">
    <property type="term" value="F:protein serine/threonine kinase activity"/>
    <property type="evidence" value="ECO:0007669"/>
    <property type="project" value="UniProtKB-KW"/>
</dbReference>
<keyword evidence="10" id="KW-0067">ATP-binding</keyword>
<dbReference type="PANTHER" id="PTHR11139">
    <property type="entry name" value="ATAXIA TELANGIECTASIA MUTATED ATM -RELATED"/>
    <property type="match status" value="1"/>
</dbReference>
<dbReference type="InterPro" id="IPR019734">
    <property type="entry name" value="TPR_rpt"/>
</dbReference>
<comment type="catalytic activity">
    <reaction evidence="12">
        <text>L-seryl-[protein] + ATP = O-phospho-L-seryl-[protein] + ADP + H(+)</text>
        <dbReference type="Rhea" id="RHEA:17989"/>
        <dbReference type="Rhea" id="RHEA-COMP:9863"/>
        <dbReference type="Rhea" id="RHEA-COMP:11604"/>
        <dbReference type="ChEBI" id="CHEBI:15378"/>
        <dbReference type="ChEBI" id="CHEBI:29999"/>
        <dbReference type="ChEBI" id="CHEBI:30616"/>
        <dbReference type="ChEBI" id="CHEBI:83421"/>
        <dbReference type="ChEBI" id="CHEBI:456216"/>
        <dbReference type="EC" id="2.7.11.1"/>
    </reaction>
</comment>
<comment type="similarity">
    <text evidence="1">Belongs to the PI3/PI4-kinase family.</text>
</comment>
<reference evidence="20" key="1">
    <citation type="journal article" date="2024" name="IScience">
        <title>Strigolactones Initiate the Formation of Haustorium-like Structures in Castilleja.</title>
        <authorList>
            <person name="Buerger M."/>
            <person name="Peterson D."/>
            <person name="Chory J."/>
        </authorList>
    </citation>
    <scope>NUCLEOTIDE SEQUENCE [LARGE SCALE GENOMIC DNA]</scope>
</reference>
<evidence type="ECO:0000256" key="11">
    <source>
        <dbReference type="ARBA" id="ARBA00047899"/>
    </source>
</evidence>
<dbReference type="FunFam" id="1.20.120.150:FF:000001">
    <property type="entry name" value="Serine/threonine-protein kinase TOR"/>
    <property type="match status" value="1"/>
</dbReference>
<dbReference type="GO" id="GO:0005524">
    <property type="term" value="F:ATP binding"/>
    <property type="evidence" value="ECO:0007669"/>
    <property type="project" value="UniProtKB-KW"/>
</dbReference>
<evidence type="ECO:0000256" key="8">
    <source>
        <dbReference type="ARBA" id="ARBA00022741"/>
    </source>
</evidence>
<evidence type="ECO:0000256" key="1">
    <source>
        <dbReference type="ARBA" id="ARBA00011031"/>
    </source>
</evidence>
<dbReference type="Gene3D" id="3.30.1010.10">
    <property type="entry name" value="Phosphatidylinositol 3-kinase Catalytic Subunit, Chain A, domain 4"/>
    <property type="match status" value="1"/>
</dbReference>
<feature type="domain" description="FATC" evidence="18">
    <location>
        <begin position="2428"/>
        <end position="2460"/>
    </location>
</feature>
<comment type="caution">
    <text evidence="19">The sequence shown here is derived from an EMBL/GenBank/DDBJ whole genome shotgun (WGS) entry which is preliminary data.</text>
</comment>
<dbReference type="Gene3D" id="1.25.10.10">
    <property type="entry name" value="Leucine-rich Repeat Variant"/>
    <property type="match status" value="6"/>
</dbReference>
<dbReference type="Pfam" id="PF00454">
    <property type="entry name" value="PI3_PI4_kinase"/>
    <property type="match status" value="1"/>
</dbReference>
<dbReference type="InterPro" id="IPR011989">
    <property type="entry name" value="ARM-like"/>
</dbReference>
<evidence type="ECO:0000259" key="18">
    <source>
        <dbReference type="PROSITE" id="PS51190"/>
    </source>
</evidence>
<evidence type="ECO:0000256" key="2">
    <source>
        <dbReference type="ARBA" id="ARBA00012513"/>
    </source>
</evidence>
<dbReference type="InterPro" id="IPR036940">
    <property type="entry name" value="PI3/4_kinase_cat_sf"/>
</dbReference>
<dbReference type="InterPro" id="IPR003151">
    <property type="entry name" value="PIK-rel_kinase_FAT"/>
</dbReference>
<dbReference type="GO" id="GO:0080090">
    <property type="term" value="P:regulation of primary metabolic process"/>
    <property type="evidence" value="ECO:0007669"/>
    <property type="project" value="UniProtKB-ARBA"/>
</dbReference>
<evidence type="ECO:0000256" key="14">
    <source>
        <dbReference type="ARBA" id="ARBA00082304"/>
    </source>
</evidence>
<keyword evidence="15" id="KW-0802">TPR repeat</keyword>
<keyword evidence="6" id="KW-0808">Transferase</keyword>
<evidence type="ECO:0000259" key="17">
    <source>
        <dbReference type="PROSITE" id="PS51189"/>
    </source>
</evidence>